<evidence type="ECO:0000313" key="3">
    <source>
        <dbReference type="Proteomes" id="UP000034805"/>
    </source>
</evidence>
<dbReference type="AlphaFoldDB" id="A0A0P7XAV8"/>
<dbReference type="InterPro" id="IPR008983">
    <property type="entry name" value="Tumour_necrosis_fac-like_dom"/>
</dbReference>
<gene>
    <name evidence="2" type="ORF">Z043_109127</name>
</gene>
<dbReference type="PROSITE" id="PS50871">
    <property type="entry name" value="C1Q"/>
    <property type="match status" value="1"/>
</dbReference>
<feature type="non-terminal residue" evidence="2">
    <location>
        <position position="126"/>
    </location>
</feature>
<name>A0A0P7XAV8_SCLFO</name>
<dbReference type="Proteomes" id="UP000034805">
    <property type="component" value="Unassembled WGS sequence"/>
</dbReference>
<evidence type="ECO:0000259" key="1">
    <source>
        <dbReference type="PROSITE" id="PS50871"/>
    </source>
</evidence>
<comment type="caution">
    <text evidence="2">The sequence shown here is derived from an EMBL/GenBank/DDBJ whole genome shotgun (WGS) entry which is preliminary data.</text>
</comment>
<proteinExistence type="predicted"/>
<reference evidence="2 3" key="1">
    <citation type="submission" date="2015-08" db="EMBL/GenBank/DDBJ databases">
        <title>The genome of the Asian arowana (Scleropages formosus).</title>
        <authorList>
            <person name="Tan M.H."/>
            <person name="Gan H.M."/>
            <person name="Croft L.J."/>
            <person name="Austin C.M."/>
        </authorList>
    </citation>
    <scope>NUCLEOTIDE SEQUENCE [LARGE SCALE GENOMIC DNA]</scope>
    <source>
        <strain evidence="2">Aro1</strain>
    </source>
</reference>
<accession>A0A0P7XAV8</accession>
<dbReference type="EMBL" id="JARO02002783">
    <property type="protein sequence ID" value="KPP71912.1"/>
    <property type="molecule type" value="Genomic_DNA"/>
</dbReference>
<feature type="domain" description="C1q" evidence="1">
    <location>
        <begin position="86"/>
        <end position="126"/>
    </location>
</feature>
<dbReference type="InterPro" id="IPR001073">
    <property type="entry name" value="C1q_dom"/>
</dbReference>
<protein>
    <recommendedName>
        <fullName evidence="1">C1q domain-containing protein</fullName>
    </recommendedName>
</protein>
<dbReference type="Gene3D" id="2.60.120.40">
    <property type="match status" value="1"/>
</dbReference>
<sequence length="126" mass="13497">MVMSGAEEYWVLLKSASRWSENCEDVGDAQDLEDVSCPSLTLLKVVAKVVSKVDTQLGRQPNIFQAVRLPRRSAQHRPIVTRAVSDATGPLSFSAGIGAPPPPGALGVIRFNKVLVNDGGHYDPAT</sequence>
<dbReference type="SUPFAM" id="SSF49842">
    <property type="entry name" value="TNF-like"/>
    <property type="match status" value="1"/>
</dbReference>
<evidence type="ECO:0000313" key="2">
    <source>
        <dbReference type="EMBL" id="KPP71912.1"/>
    </source>
</evidence>
<organism evidence="2 3">
    <name type="scientific">Scleropages formosus</name>
    <name type="common">Asian bonytongue</name>
    <name type="synonym">Osteoglossum formosum</name>
    <dbReference type="NCBI Taxonomy" id="113540"/>
    <lineage>
        <taxon>Eukaryota</taxon>
        <taxon>Metazoa</taxon>
        <taxon>Chordata</taxon>
        <taxon>Craniata</taxon>
        <taxon>Vertebrata</taxon>
        <taxon>Euteleostomi</taxon>
        <taxon>Actinopterygii</taxon>
        <taxon>Neopterygii</taxon>
        <taxon>Teleostei</taxon>
        <taxon>Osteoglossocephala</taxon>
        <taxon>Osteoglossomorpha</taxon>
        <taxon>Osteoglossiformes</taxon>
        <taxon>Osteoglossidae</taxon>
        <taxon>Scleropages</taxon>
    </lineage>
</organism>